<organism evidence="2 3">
    <name type="scientific">Paenibacillus polysaccharolyticus</name>
    <dbReference type="NCBI Taxonomy" id="582692"/>
    <lineage>
        <taxon>Bacteria</taxon>
        <taxon>Bacillati</taxon>
        <taxon>Bacillota</taxon>
        <taxon>Bacilli</taxon>
        <taxon>Bacillales</taxon>
        <taxon>Paenibacillaceae</taxon>
        <taxon>Paenibacillus</taxon>
    </lineage>
</organism>
<feature type="domain" description="N-acetyltransferase" evidence="1">
    <location>
        <begin position="11"/>
        <end position="132"/>
    </location>
</feature>
<dbReference type="GO" id="GO:0016747">
    <property type="term" value="F:acyltransferase activity, transferring groups other than amino-acyl groups"/>
    <property type="evidence" value="ECO:0007669"/>
    <property type="project" value="InterPro"/>
</dbReference>
<protein>
    <submittedName>
        <fullName evidence="2">Protein N-acetyltransferase, RimJ/RimL family</fullName>
    </submittedName>
</protein>
<keyword evidence="3" id="KW-1185">Reference proteome</keyword>
<dbReference type="Pfam" id="PF13302">
    <property type="entry name" value="Acetyltransf_3"/>
    <property type="match status" value="1"/>
</dbReference>
<dbReference type="Proteomes" id="UP000198538">
    <property type="component" value="Unassembled WGS sequence"/>
</dbReference>
<dbReference type="InterPro" id="IPR016181">
    <property type="entry name" value="Acyl_CoA_acyltransferase"/>
</dbReference>
<dbReference type="RefSeq" id="WP_090920869.1">
    <property type="nucleotide sequence ID" value="NZ_FMVM01000009.1"/>
</dbReference>
<dbReference type="STRING" id="582692.SAMN05720606_109128"/>
<name>A0A1G5ITU7_9BACL</name>
<evidence type="ECO:0000313" key="2">
    <source>
        <dbReference type="EMBL" id="SCY78848.1"/>
    </source>
</evidence>
<dbReference type="Gene3D" id="3.40.630.30">
    <property type="match status" value="1"/>
</dbReference>
<keyword evidence="2" id="KW-0808">Transferase</keyword>
<dbReference type="EMBL" id="FMVM01000009">
    <property type="protein sequence ID" value="SCY78848.1"/>
    <property type="molecule type" value="Genomic_DNA"/>
</dbReference>
<accession>A0A1G5ITU7</accession>
<gene>
    <name evidence="2" type="ORF">SAMN05720606_109128</name>
</gene>
<dbReference type="InterPro" id="IPR000182">
    <property type="entry name" value="GNAT_dom"/>
</dbReference>
<evidence type="ECO:0000259" key="1">
    <source>
        <dbReference type="Pfam" id="PF13302"/>
    </source>
</evidence>
<dbReference type="AlphaFoldDB" id="A0A1G5ITU7"/>
<dbReference type="InterPro" id="IPR051531">
    <property type="entry name" value="N-acetyltransferase"/>
</dbReference>
<proteinExistence type="predicted"/>
<dbReference type="SUPFAM" id="SSF55729">
    <property type="entry name" value="Acyl-CoA N-acyltransferases (Nat)"/>
    <property type="match status" value="1"/>
</dbReference>
<sequence length="179" mass="20738">MLKKREMHECQSLYSLMMDPAVSPYVRYACQSQEEFMFLTRQLIAEEEQGSVITRTILNETGTAIGTIDLYHIVNQTGFLATWIGAPYFGQGYSQRAKSAFLTELFLEQDIQTVFMKIRKQNVRSRKAVEKLPYVNLSNDLYPEVTQSINAKQSIYDLYHVERATFLESHMELHHILAT</sequence>
<evidence type="ECO:0000313" key="3">
    <source>
        <dbReference type="Proteomes" id="UP000198538"/>
    </source>
</evidence>
<reference evidence="3" key="1">
    <citation type="submission" date="2016-10" db="EMBL/GenBank/DDBJ databases">
        <authorList>
            <person name="Varghese N."/>
            <person name="Submissions S."/>
        </authorList>
    </citation>
    <scope>NUCLEOTIDE SEQUENCE [LARGE SCALE GENOMIC DNA]</scope>
    <source>
        <strain evidence="3">BL9</strain>
    </source>
</reference>
<dbReference type="PANTHER" id="PTHR43792:SF1">
    <property type="entry name" value="N-ACETYLTRANSFERASE DOMAIN-CONTAINING PROTEIN"/>
    <property type="match status" value="1"/>
</dbReference>
<dbReference type="PANTHER" id="PTHR43792">
    <property type="entry name" value="GNAT FAMILY, PUTATIVE (AFU_ORTHOLOGUE AFUA_3G00765)-RELATED-RELATED"/>
    <property type="match status" value="1"/>
</dbReference>